<evidence type="ECO:0000256" key="5">
    <source>
        <dbReference type="SAM" id="Phobius"/>
    </source>
</evidence>
<sequence>MNELSFSMPHELEFGGIYFPPLLLTCACGYLLALITSKFIVNRKWHRHFAGYALVEIAIAAVYVVLLNKYIVWS</sequence>
<keyword evidence="2 5" id="KW-0812">Transmembrane</keyword>
<keyword evidence="1" id="KW-1003">Cell membrane</keyword>
<dbReference type="Proteomes" id="UP000029224">
    <property type="component" value="Unassembled WGS sequence"/>
</dbReference>
<feature type="transmembrane region" description="Helical" evidence="5">
    <location>
        <begin position="49"/>
        <end position="71"/>
    </location>
</feature>
<accession>A0A090T9B1</accession>
<name>A0A090T9B1_9VIBR</name>
<dbReference type="Pfam" id="PF07869">
    <property type="entry name" value="DUF1656"/>
    <property type="match status" value="1"/>
</dbReference>
<evidence type="ECO:0000256" key="2">
    <source>
        <dbReference type="ARBA" id="ARBA00022692"/>
    </source>
</evidence>
<evidence type="ECO:0008006" key="8">
    <source>
        <dbReference type="Google" id="ProtNLM"/>
    </source>
</evidence>
<evidence type="ECO:0000256" key="4">
    <source>
        <dbReference type="ARBA" id="ARBA00023136"/>
    </source>
</evidence>
<dbReference type="InterPro" id="IPR012451">
    <property type="entry name" value="DUF1656"/>
</dbReference>
<proteinExistence type="predicted"/>
<reference evidence="6 7" key="2">
    <citation type="submission" date="2014-09" db="EMBL/GenBank/DDBJ databases">
        <authorList>
            <consortium name="NBRP consortium"/>
            <person name="Sawabe T."/>
            <person name="Meirelles P."/>
            <person name="Nakanishi M."/>
            <person name="Sayaka M."/>
            <person name="Hattori M."/>
            <person name="Ohkuma M."/>
        </authorList>
    </citation>
    <scope>NUCLEOTIDE SEQUENCE [LARGE SCALE GENOMIC DNA]</scope>
    <source>
        <strain evidence="6 7">JCM 19240</strain>
    </source>
</reference>
<evidence type="ECO:0000313" key="6">
    <source>
        <dbReference type="EMBL" id="GAL36550.1"/>
    </source>
</evidence>
<keyword evidence="7" id="KW-1185">Reference proteome</keyword>
<evidence type="ECO:0000256" key="3">
    <source>
        <dbReference type="ARBA" id="ARBA00022989"/>
    </source>
</evidence>
<gene>
    <name evidence="6" type="ORF">JCM19240_2619</name>
</gene>
<dbReference type="AlphaFoldDB" id="A0A090T9B1"/>
<keyword evidence="3 5" id="KW-1133">Transmembrane helix</keyword>
<protein>
    <recommendedName>
        <fullName evidence="8">DUF1656 domain-containing protein</fullName>
    </recommendedName>
</protein>
<evidence type="ECO:0000256" key="1">
    <source>
        <dbReference type="ARBA" id="ARBA00022475"/>
    </source>
</evidence>
<organism evidence="6 7">
    <name type="scientific">Vibrio maritimus</name>
    <dbReference type="NCBI Taxonomy" id="990268"/>
    <lineage>
        <taxon>Bacteria</taxon>
        <taxon>Pseudomonadati</taxon>
        <taxon>Pseudomonadota</taxon>
        <taxon>Gammaproteobacteria</taxon>
        <taxon>Vibrionales</taxon>
        <taxon>Vibrionaceae</taxon>
        <taxon>Vibrio</taxon>
    </lineage>
</organism>
<dbReference type="EMBL" id="BBMT01000011">
    <property type="protein sequence ID" value="GAL36550.1"/>
    <property type="molecule type" value="Genomic_DNA"/>
</dbReference>
<feature type="transmembrane region" description="Helical" evidence="5">
    <location>
        <begin position="17"/>
        <end position="37"/>
    </location>
</feature>
<reference evidence="6 7" key="1">
    <citation type="submission" date="2014-09" db="EMBL/GenBank/DDBJ databases">
        <title>Vibrio maritimus JCM 19240. (C210) whole genome shotgun sequence.</title>
        <authorList>
            <person name="Sawabe T."/>
            <person name="Meirelles P."/>
            <person name="Nakanishi M."/>
            <person name="Sayaka M."/>
            <person name="Hattori M."/>
            <person name="Ohkuma M."/>
        </authorList>
    </citation>
    <scope>NUCLEOTIDE SEQUENCE [LARGE SCALE GENOMIC DNA]</scope>
    <source>
        <strain evidence="6 7">JCM 19240</strain>
    </source>
</reference>
<comment type="caution">
    <text evidence="6">The sequence shown here is derived from an EMBL/GenBank/DDBJ whole genome shotgun (WGS) entry which is preliminary data.</text>
</comment>
<keyword evidence="4 5" id="KW-0472">Membrane</keyword>
<evidence type="ECO:0000313" key="7">
    <source>
        <dbReference type="Proteomes" id="UP000029224"/>
    </source>
</evidence>
<dbReference type="OrthoDB" id="5878601at2"/>